<dbReference type="EMBL" id="CP060712">
    <property type="protein sequence ID" value="QNN48670.1"/>
    <property type="molecule type" value="Genomic_DNA"/>
</dbReference>
<evidence type="ECO:0000259" key="1">
    <source>
        <dbReference type="Pfam" id="PF13452"/>
    </source>
</evidence>
<dbReference type="KEGG" id="pei:H9L10_10160"/>
<dbReference type="CDD" id="cd03441">
    <property type="entry name" value="R_hydratase_like"/>
    <property type="match status" value="1"/>
</dbReference>
<sequence>MAVNADFVGRTYPPSGPYPVDAALIAAFAAAVGSSDPVHTDPGAARAAGYADVVAPPTMAVRFAQAADRAYVADPEAGIDYSRVVHGEQRFVHHRPITAGDEVLGVLTVDQIRHAGGHAMVTTRTELATGGGEALATCTSTIVVRGGEEG</sequence>
<keyword evidence="3" id="KW-1185">Reference proteome</keyword>
<dbReference type="Pfam" id="PF13452">
    <property type="entry name" value="FAS1_DH_region"/>
    <property type="match status" value="1"/>
</dbReference>
<proteinExistence type="predicted"/>
<reference evidence="2 3" key="1">
    <citation type="submission" date="2020-08" db="EMBL/GenBank/DDBJ databases">
        <title>Genome sequence of Phycicoccus endophyticus JCM 31784T.</title>
        <authorList>
            <person name="Hyun D.-W."/>
            <person name="Bae J.-W."/>
        </authorList>
    </citation>
    <scope>NUCLEOTIDE SEQUENCE [LARGE SCALE GENOMIC DNA]</scope>
    <source>
        <strain evidence="2 3">JCM 31784</strain>
    </source>
</reference>
<protein>
    <submittedName>
        <fullName evidence="2">MaoC family dehydratase N-terminal domain-containing protein</fullName>
    </submittedName>
</protein>
<dbReference type="InterPro" id="IPR016709">
    <property type="entry name" value="HadA-like"/>
</dbReference>
<dbReference type="InterPro" id="IPR039569">
    <property type="entry name" value="FAS1-like_DH_region"/>
</dbReference>
<feature type="domain" description="FAS1-like dehydratase" evidence="1">
    <location>
        <begin position="7"/>
        <end position="137"/>
    </location>
</feature>
<evidence type="ECO:0000313" key="2">
    <source>
        <dbReference type="EMBL" id="QNN48670.1"/>
    </source>
</evidence>
<accession>A0A7G9QZ95</accession>
<organism evidence="2 3">
    <name type="scientific">Phycicoccus endophyticus</name>
    <dbReference type="NCBI Taxonomy" id="1690220"/>
    <lineage>
        <taxon>Bacteria</taxon>
        <taxon>Bacillati</taxon>
        <taxon>Actinomycetota</taxon>
        <taxon>Actinomycetes</taxon>
        <taxon>Micrococcales</taxon>
        <taxon>Intrasporangiaceae</taxon>
        <taxon>Phycicoccus</taxon>
    </lineage>
</organism>
<evidence type="ECO:0000313" key="3">
    <source>
        <dbReference type="Proteomes" id="UP000515976"/>
    </source>
</evidence>
<dbReference type="SUPFAM" id="SSF54637">
    <property type="entry name" value="Thioesterase/thiol ester dehydrase-isomerase"/>
    <property type="match status" value="1"/>
</dbReference>
<dbReference type="Gene3D" id="3.10.129.10">
    <property type="entry name" value="Hotdog Thioesterase"/>
    <property type="match status" value="1"/>
</dbReference>
<gene>
    <name evidence="2" type="ORF">H9L10_10160</name>
</gene>
<dbReference type="AlphaFoldDB" id="A0A7G9QZ95"/>
<dbReference type="InterPro" id="IPR029069">
    <property type="entry name" value="HotDog_dom_sf"/>
</dbReference>
<dbReference type="PIRSF" id="PIRSF018072">
    <property type="entry name" value="UCP018072"/>
    <property type="match status" value="1"/>
</dbReference>
<dbReference type="Proteomes" id="UP000515976">
    <property type="component" value="Chromosome"/>
</dbReference>
<name>A0A7G9QZ95_9MICO</name>
<dbReference type="RefSeq" id="WP_166099991.1">
    <property type="nucleotide sequence ID" value="NZ_BMMY01000003.1"/>
</dbReference>